<protein>
    <recommendedName>
        <fullName evidence="3">Rna-directed dna polymerase from mobile element jockey-like</fullName>
    </recommendedName>
</protein>
<dbReference type="PANTHER" id="PTHR33332">
    <property type="entry name" value="REVERSE TRANSCRIPTASE DOMAIN-CONTAINING PROTEIN"/>
    <property type="match status" value="1"/>
</dbReference>
<evidence type="ECO:0000313" key="1">
    <source>
        <dbReference type="EMBL" id="KAJ7407153.1"/>
    </source>
</evidence>
<evidence type="ECO:0000313" key="2">
    <source>
        <dbReference type="Proteomes" id="UP001145742"/>
    </source>
</evidence>
<dbReference type="Proteomes" id="UP001145742">
    <property type="component" value="Unassembled WGS sequence"/>
</dbReference>
<accession>A0ABQ9CQC7</accession>
<proteinExistence type="predicted"/>
<dbReference type="EMBL" id="WHWB01034618">
    <property type="protein sequence ID" value="KAJ7407153.1"/>
    <property type="molecule type" value="Genomic_DNA"/>
</dbReference>
<evidence type="ECO:0008006" key="3">
    <source>
        <dbReference type="Google" id="ProtNLM"/>
    </source>
</evidence>
<gene>
    <name evidence="1" type="ORF">WISP_128689</name>
</gene>
<comment type="caution">
    <text evidence="1">The sequence shown here is derived from an EMBL/GenBank/DDBJ whole genome shotgun (WGS) entry which is preliminary data.</text>
</comment>
<keyword evidence="2" id="KW-1185">Reference proteome</keyword>
<sequence length="122" mass="13299">MSVAERGGREAGAASPLPPRLTRILLEKLAAHGLDRQTVHWVKTGWAQRVVGNGVTSSYQLVTSGVLQGSVLGPDLFNVFIDDLDDRVECTFSTFGDNSKWSGSVDLLKARMSLQIDLDRLD</sequence>
<organism evidence="1 2">
    <name type="scientific">Willisornis vidua</name>
    <name type="common">Xingu scale-backed antbird</name>
    <dbReference type="NCBI Taxonomy" id="1566151"/>
    <lineage>
        <taxon>Eukaryota</taxon>
        <taxon>Metazoa</taxon>
        <taxon>Chordata</taxon>
        <taxon>Craniata</taxon>
        <taxon>Vertebrata</taxon>
        <taxon>Euteleostomi</taxon>
        <taxon>Archelosauria</taxon>
        <taxon>Archosauria</taxon>
        <taxon>Dinosauria</taxon>
        <taxon>Saurischia</taxon>
        <taxon>Theropoda</taxon>
        <taxon>Coelurosauria</taxon>
        <taxon>Aves</taxon>
        <taxon>Neognathae</taxon>
        <taxon>Neoaves</taxon>
        <taxon>Telluraves</taxon>
        <taxon>Australaves</taxon>
        <taxon>Passeriformes</taxon>
        <taxon>Thamnophilidae</taxon>
        <taxon>Willisornis</taxon>
    </lineage>
</organism>
<name>A0ABQ9CQC7_9PASS</name>
<reference evidence="1" key="1">
    <citation type="submission" date="2019-10" db="EMBL/GenBank/DDBJ databases">
        <authorList>
            <person name="Soares A.E.R."/>
            <person name="Aleixo A."/>
            <person name="Schneider P."/>
            <person name="Miyaki C.Y."/>
            <person name="Schneider M.P."/>
            <person name="Mello C."/>
            <person name="Vasconcelos A.T.R."/>
        </authorList>
    </citation>
    <scope>NUCLEOTIDE SEQUENCE</scope>
    <source>
        <tissue evidence="1">Muscle</tissue>
    </source>
</reference>